<evidence type="ECO:0000313" key="9">
    <source>
        <dbReference type="EMBL" id="MCD1654772.1"/>
    </source>
</evidence>
<dbReference type="FunFam" id="3.30.300.20:FF:000005">
    <property type="entry name" value="Transcription termination/antitermination protein NusA"/>
    <property type="match status" value="1"/>
</dbReference>
<dbReference type="GO" id="GO:0006353">
    <property type="term" value="P:DNA-templated transcription termination"/>
    <property type="evidence" value="ECO:0007669"/>
    <property type="project" value="UniProtKB-UniRule"/>
</dbReference>
<dbReference type="PANTHER" id="PTHR22648">
    <property type="entry name" value="TRANSCRIPTION TERMINATION FACTOR NUSA"/>
    <property type="match status" value="1"/>
</dbReference>
<dbReference type="SUPFAM" id="SSF50249">
    <property type="entry name" value="Nucleic acid-binding proteins"/>
    <property type="match status" value="1"/>
</dbReference>
<dbReference type="GO" id="GO:0003723">
    <property type="term" value="F:RNA binding"/>
    <property type="evidence" value="ECO:0007669"/>
    <property type="project" value="UniProtKB-UniRule"/>
</dbReference>
<dbReference type="Pfam" id="PF00575">
    <property type="entry name" value="S1"/>
    <property type="match status" value="1"/>
</dbReference>
<evidence type="ECO:0000259" key="8">
    <source>
        <dbReference type="PROSITE" id="PS50126"/>
    </source>
</evidence>
<dbReference type="CDD" id="cd22529">
    <property type="entry name" value="KH-II_NusA_rpt2"/>
    <property type="match status" value="1"/>
</dbReference>
<keyword evidence="10" id="KW-1185">Reference proteome</keyword>
<dbReference type="AlphaFoldDB" id="A0AAE3EHY8"/>
<dbReference type="NCBIfam" id="TIGR01953">
    <property type="entry name" value="NusA"/>
    <property type="match status" value="1"/>
</dbReference>
<protein>
    <recommendedName>
        <fullName evidence="7">Transcription termination/antitermination protein NusA</fullName>
    </recommendedName>
</protein>
<dbReference type="SUPFAM" id="SSF54814">
    <property type="entry name" value="Prokaryotic type KH domain (KH-domain type II)"/>
    <property type="match status" value="2"/>
</dbReference>
<keyword evidence="3 7" id="KW-0889">Transcription antitermination</keyword>
<dbReference type="FunFam" id="3.30.300.20:FF:000002">
    <property type="entry name" value="Transcription termination/antitermination protein NusA"/>
    <property type="match status" value="1"/>
</dbReference>
<dbReference type="GO" id="GO:0031564">
    <property type="term" value="P:transcription antitermination"/>
    <property type="evidence" value="ECO:0007669"/>
    <property type="project" value="UniProtKB-UniRule"/>
</dbReference>
<dbReference type="EMBL" id="JAINWA010000003">
    <property type="protein sequence ID" value="MCD1654772.1"/>
    <property type="molecule type" value="Genomic_DNA"/>
</dbReference>
<dbReference type="GO" id="GO:0005829">
    <property type="term" value="C:cytosol"/>
    <property type="evidence" value="ECO:0007669"/>
    <property type="project" value="TreeGrafter"/>
</dbReference>
<dbReference type="Gene3D" id="2.40.50.140">
    <property type="entry name" value="Nucleic acid-binding proteins"/>
    <property type="match status" value="1"/>
</dbReference>
<dbReference type="RefSeq" id="WP_230755303.1">
    <property type="nucleotide sequence ID" value="NZ_JAINWA010000003.1"/>
</dbReference>
<dbReference type="Pfam" id="PF26594">
    <property type="entry name" value="KH_NusA_2nd"/>
    <property type="match status" value="1"/>
</dbReference>
<dbReference type="Gene3D" id="3.30.1480.10">
    <property type="entry name" value="NusA, N-terminal domain"/>
    <property type="match status" value="1"/>
</dbReference>
<dbReference type="PANTHER" id="PTHR22648:SF0">
    <property type="entry name" value="TRANSCRIPTION TERMINATION_ANTITERMINATION PROTEIN NUSA"/>
    <property type="match status" value="1"/>
</dbReference>
<evidence type="ECO:0000256" key="5">
    <source>
        <dbReference type="ARBA" id="ARBA00023015"/>
    </source>
</evidence>
<evidence type="ECO:0000313" key="10">
    <source>
        <dbReference type="Proteomes" id="UP001198163"/>
    </source>
</evidence>
<keyword evidence="2 7" id="KW-0963">Cytoplasm</keyword>
<evidence type="ECO:0000256" key="6">
    <source>
        <dbReference type="ARBA" id="ARBA00023163"/>
    </source>
</evidence>
<evidence type="ECO:0000256" key="2">
    <source>
        <dbReference type="ARBA" id="ARBA00022490"/>
    </source>
</evidence>
<feature type="domain" description="S1 motif" evidence="8">
    <location>
        <begin position="135"/>
        <end position="199"/>
    </location>
</feature>
<keyword evidence="5 7" id="KW-0805">Transcription regulation</keyword>
<dbReference type="InterPro" id="IPR025249">
    <property type="entry name" value="TF_NusA_KH_1st"/>
</dbReference>
<dbReference type="SUPFAM" id="SSF69705">
    <property type="entry name" value="Transcription factor NusA, N-terminal domain"/>
    <property type="match status" value="1"/>
</dbReference>
<dbReference type="InterPro" id="IPR036555">
    <property type="entry name" value="NusA_N_sf"/>
</dbReference>
<comment type="function">
    <text evidence="7">Participates in both transcription termination and antitermination.</text>
</comment>
<keyword evidence="6 7" id="KW-0804">Transcription</keyword>
<accession>A0AAE3EHY8</accession>
<dbReference type="GO" id="GO:0003700">
    <property type="term" value="F:DNA-binding transcription factor activity"/>
    <property type="evidence" value="ECO:0007669"/>
    <property type="project" value="InterPro"/>
</dbReference>
<comment type="subunit">
    <text evidence="7">Monomer. Binds directly to the core enzyme of the DNA-dependent RNA polymerase and to nascent RNA.</text>
</comment>
<dbReference type="InterPro" id="IPR012340">
    <property type="entry name" value="NA-bd_OB-fold"/>
</dbReference>
<evidence type="ECO:0000256" key="1">
    <source>
        <dbReference type="ARBA" id="ARBA00022472"/>
    </source>
</evidence>
<evidence type="ECO:0000256" key="3">
    <source>
        <dbReference type="ARBA" id="ARBA00022814"/>
    </source>
</evidence>
<comment type="caution">
    <text evidence="9">The sequence shown here is derived from an EMBL/GenBank/DDBJ whole genome shotgun (WGS) entry which is preliminary data.</text>
</comment>
<dbReference type="CDD" id="cd02134">
    <property type="entry name" value="KH-II_NusA_rpt1"/>
    <property type="match status" value="1"/>
</dbReference>
<sequence length="491" mass="54964">MSAEMAEAIRQLVQEKGIDEDLVLRMIEDTLKAAYKRKYGTNDNAVVTFNETRTDVSIYSRKTIVDGVYNPVIEIELEEALALDPECELGDELLIEVDPREFDRISVQSAKQTAHQSIRDIQKDSLHSEYKDKVGEIIIGYYQRERNGNIYVDLGKVEGILPKKFQSPRETYRPNDRIKALITEVKKAPSGLQIVLSRTDPDFVRRILELEVPEIYDKTVEIHKIVREPGYRTKVAVFSNRDDVDPVGACVGLKGVRIQAVIRELEGEKIDVLKYDEDPRVFIRNALSPAEVNEVVIMDEAKRSALAVVSEPQFSLAIGKQGLNVRLANRLADWSIDVKTDEQFAEMDITADSRKAANDLFSDEVFVDEESSIADLPGITDEIAALLSQGNILKIGDLLALGEEQLSAISGITEEHITLLGKLMRDSFDIVEEEPEVIETSDSVAESETPVEESPAVEEYECPECGGRITIDMTTCPNCGIGLSFEYEDEE</sequence>
<comment type="similarity">
    <text evidence="7">Belongs to the NusA family.</text>
</comment>
<keyword evidence="4 7" id="KW-0694">RNA-binding</keyword>
<evidence type="ECO:0000256" key="7">
    <source>
        <dbReference type="HAMAP-Rule" id="MF_00945"/>
    </source>
</evidence>
<dbReference type="InterPro" id="IPR010213">
    <property type="entry name" value="TF_NusA"/>
</dbReference>
<dbReference type="InterPro" id="IPR009019">
    <property type="entry name" value="KH_sf_prok-type"/>
</dbReference>
<dbReference type="InterPro" id="IPR030842">
    <property type="entry name" value="TF_NusA_bacterial"/>
</dbReference>
<dbReference type="Pfam" id="PF08529">
    <property type="entry name" value="NusA_N"/>
    <property type="match status" value="1"/>
</dbReference>
<comment type="subcellular location">
    <subcellularLocation>
        <location evidence="7">Cytoplasm</location>
    </subcellularLocation>
</comment>
<dbReference type="PROSITE" id="PS50126">
    <property type="entry name" value="S1"/>
    <property type="match status" value="1"/>
</dbReference>
<dbReference type="InterPro" id="IPR015946">
    <property type="entry name" value="KH_dom-like_a/b"/>
</dbReference>
<dbReference type="CDD" id="cd04455">
    <property type="entry name" value="S1_NusA"/>
    <property type="match status" value="1"/>
</dbReference>
<proteinExistence type="inferred from homology"/>
<dbReference type="InterPro" id="IPR013735">
    <property type="entry name" value="TF_NusA_N"/>
</dbReference>
<dbReference type="Proteomes" id="UP001198163">
    <property type="component" value="Unassembled WGS sequence"/>
</dbReference>
<gene>
    <name evidence="7 9" type="primary">nusA</name>
    <name evidence="9" type="ORF">K7J14_08655</name>
</gene>
<dbReference type="HAMAP" id="MF_00945_B">
    <property type="entry name" value="NusA_B"/>
    <property type="match status" value="1"/>
</dbReference>
<keyword evidence="1 7" id="KW-0806">Transcription termination</keyword>
<reference evidence="9" key="1">
    <citation type="submission" date="2021-08" db="EMBL/GenBank/DDBJ databases">
        <title>Comparative analyses of Brucepasteria parasyntrophica and Teretinema zuelzerae.</title>
        <authorList>
            <person name="Song Y."/>
            <person name="Brune A."/>
        </authorList>
    </citation>
    <scope>NUCLEOTIDE SEQUENCE</scope>
    <source>
        <strain evidence="9">DSM 1903</strain>
    </source>
</reference>
<dbReference type="InterPro" id="IPR003029">
    <property type="entry name" value="S1_domain"/>
</dbReference>
<name>A0AAE3EHY8_9SPIR</name>
<dbReference type="Pfam" id="PF13184">
    <property type="entry name" value="KH_NusA_1st"/>
    <property type="match status" value="1"/>
</dbReference>
<dbReference type="SMART" id="SM00316">
    <property type="entry name" value="S1"/>
    <property type="match status" value="1"/>
</dbReference>
<dbReference type="Gene3D" id="3.30.300.20">
    <property type="match status" value="2"/>
</dbReference>
<dbReference type="InterPro" id="IPR058582">
    <property type="entry name" value="KH_NusA_2nd"/>
</dbReference>
<evidence type="ECO:0000256" key="4">
    <source>
        <dbReference type="ARBA" id="ARBA00022884"/>
    </source>
</evidence>
<organism evidence="9 10">
    <name type="scientific">Teretinema zuelzerae</name>
    <dbReference type="NCBI Taxonomy" id="156"/>
    <lineage>
        <taxon>Bacteria</taxon>
        <taxon>Pseudomonadati</taxon>
        <taxon>Spirochaetota</taxon>
        <taxon>Spirochaetia</taxon>
        <taxon>Spirochaetales</taxon>
        <taxon>Treponemataceae</taxon>
        <taxon>Teretinema</taxon>
    </lineage>
</organism>